<reference evidence="1" key="1">
    <citation type="journal article" date="2005" name="Int. J. Syst. Evol. Microbiol.">
        <title>Methanofollis formosanus sp. nov., isolated from a fish pond.</title>
        <authorList>
            <person name="Wu S.Y."/>
            <person name="Chen S.C."/>
            <person name="Lai M.C."/>
        </authorList>
    </citation>
    <scope>NUCLEOTIDE SEQUENCE</scope>
    <source>
        <strain evidence="1">ML15</strain>
    </source>
</reference>
<sequence>MIVLLGMAMSCAGCMGEGAPAGVGDDLTVATQEEEACGDADTLATGESGDAEENSSSLAGTCPFGNHCCGSPGCSLWTDLNEDGRCDLGVTAE</sequence>
<reference evidence="1" key="2">
    <citation type="submission" date="2019-03" db="EMBL/GenBank/DDBJ databases">
        <authorList>
            <person name="Chen S.-C."/>
            <person name="Wu S.-Y."/>
            <person name="Lai M.-C."/>
        </authorList>
    </citation>
    <scope>NUCLEOTIDE SEQUENCE</scope>
    <source>
        <strain evidence="1">ML15</strain>
    </source>
</reference>
<keyword evidence="2" id="KW-1185">Reference proteome</keyword>
<organism evidence="1 2">
    <name type="scientific">Methanofollis formosanus</name>
    <dbReference type="NCBI Taxonomy" id="299308"/>
    <lineage>
        <taxon>Archaea</taxon>
        <taxon>Methanobacteriati</taxon>
        <taxon>Methanobacteriota</taxon>
        <taxon>Stenosarchaea group</taxon>
        <taxon>Methanomicrobia</taxon>
        <taxon>Methanomicrobiales</taxon>
        <taxon>Methanomicrobiaceae</taxon>
        <taxon>Methanofollis</taxon>
    </lineage>
</organism>
<accession>A0A8G1A447</accession>
<evidence type="ECO:0000313" key="1">
    <source>
        <dbReference type="EMBL" id="QYZ80064.1"/>
    </source>
</evidence>
<name>A0A8G1A447_9EURY</name>
<dbReference type="EMBL" id="CP037968">
    <property type="protein sequence ID" value="QYZ80064.1"/>
    <property type="molecule type" value="Genomic_DNA"/>
</dbReference>
<proteinExistence type="predicted"/>
<dbReference type="AlphaFoldDB" id="A0A8G1A447"/>
<evidence type="ECO:0000313" key="2">
    <source>
        <dbReference type="Proteomes" id="UP000826709"/>
    </source>
</evidence>
<dbReference type="KEGG" id="mfk:E2N92_11820"/>
<dbReference type="Proteomes" id="UP000826709">
    <property type="component" value="Chromosome"/>
</dbReference>
<gene>
    <name evidence="1" type="ORF">E2N92_11820</name>
</gene>
<protein>
    <submittedName>
        <fullName evidence="1">Uncharacterized protein</fullName>
    </submittedName>
</protein>